<dbReference type="Proteomes" id="UP000029839">
    <property type="component" value="Unassembled WGS sequence"/>
</dbReference>
<name>A0A0A0BS70_9CELL</name>
<reference evidence="1 2" key="2">
    <citation type="journal article" date="2015" name="Stand. Genomic Sci.">
        <title>Draft genome sequence of Cellulomonas carbonis T26(T) and comparative analysis of six Cellulomonas genomes.</title>
        <authorList>
            <person name="Zhuang W."/>
            <person name="Zhang S."/>
            <person name="Xia X."/>
            <person name="Wang G."/>
        </authorList>
    </citation>
    <scope>NUCLEOTIDE SEQUENCE [LARGE SCALE GENOMIC DNA]</scope>
    <source>
        <strain evidence="1 2">T26</strain>
    </source>
</reference>
<keyword evidence="2" id="KW-1185">Reference proteome</keyword>
<dbReference type="AlphaFoldDB" id="A0A0A0BS70"/>
<sequence>MTIAPDPIVSGVAYAVREVGGRRPADLEDFTGHVSMTVEGSTGRHVVRGQGFATADAARVHEKSDDGVGKDTRTWTVRAQRDGSFAAATD</sequence>
<proteinExistence type="predicted"/>
<dbReference type="EMBL" id="AXCY01000026">
    <property type="protein sequence ID" value="KGM11278.1"/>
    <property type="molecule type" value="Genomic_DNA"/>
</dbReference>
<evidence type="ECO:0000313" key="2">
    <source>
        <dbReference type="Proteomes" id="UP000029839"/>
    </source>
</evidence>
<organism evidence="1 2">
    <name type="scientific">Cellulomonas carbonis T26</name>
    <dbReference type="NCBI Taxonomy" id="947969"/>
    <lineage>
        <taxon>Bacteria</taxon>
        <taxon>Bacillati</taxon>
        <taxon>Actinomycetota</taxon>
        <taxon>Actinomycetes</taxon>
        <taxon>Micrococcales</taxon>
        <taxon>Cellulomonadaceae</taxon>
        <taxon>Cellulomonas</taxon>
    </lineage>
</organism>
<accession>A0A0A0BS70</accession>
<dbReference type="RefSeq" id="WP_043605181.1">
    <property type="nucleotide sequence ID" value="NZ_AXCY01000026.1"/>
</dbReference>
<dbReference type="OrthoDB" id="4829329at2"/>
<gene>
    <name evidence="1" type="ORF">N868_11340</name>
</gene>
<reference evidence="1 2" key="1">
    <citation type="submission" date="2013-08" db="EMBL/GenBank/DDBJ databases">
        <title>Genome sequencing of Cellulomonas carbonis T26.</title>
        <authorList>
            <person name="Chen F."/>
            <person name="Li Y."/>
            <person name="Wang G."/>
        </authorList>
    </citation>
    <scope>NUCLEOTIDE SEQUENCE [LARGE SCALE GENOMIC DNA]</scope>
    <source>
        <strain evidence="1 2">T26</strain>
    </source>
</reference>
<protein>
    <submittedName>
        <fullName evidence="1">Uncharacterized protein</fullName>
    </submittedName>
</protein>
<evidence type="ECO:0000313" key="1">
    <source>
        <dbReference type="EMBL" id="KGM11278.1"/>
    </source>
</evidence>
<comment type="caution">
    <text evidence="1">The sequence shown here is derived from an EMBL/GenBank/DDBJ whole genome shotgun (WGS) entry which is preliminary data.</text>
</comment>